<feature type="transmembrane region" description="Helical" evidence="1">
    <location>
        <begin position="65"/>
        <end position="84"/>
    </location>
</feature>
<dbReference type="RefSeq" id="WP_273641492.1">
    <property type="nucleotide sequence ID" value="NZ_JAQQXP010000001.1"/>
</dbReference>
<keyword evidence="1" id="KW-0812">Transmembrane</keyword>
<accession>A0ABT5L2A0</accession>
<feature type="transmembrane region" description="Helical" evidence="1">
    <location>
        <begin position="90"/>
        <end position="112"/>
    </location>
</feature>
<reference evidence="2 3" key="1">
    <citation type="submission" date="2022-10" db="EMBL/GenBank/DDBJ databases">
        <title>Alteromonas sp. chi3 Genome sequencing.</title>
        <authorList>
            <person name="Park S."/>
        </authorList>
    </citation>
    <scope>NUCLEOTIDE SEQUENCE [LARGE SCALE GENOMIC DNA]</scope>
    <source>
        <strain evidence="3">chi3</strain>
    </source>
</reference>
<keyword evidence="1" id="KW-0472">Membrane</keyword>
<protein>
    <submittedName>
        <fullName evidence="2">DUF2069 domain-containing protein</fullName>
    </submittedName>
</protein>
<evidence type="ECO:0000256" key="1">
    <source>
        <dbReference type="SAM" id="Phobius"/>
    </source>
</evidence>
<evidence type="ECO:0000313" key="2">
    <source>
        <dbReference type="EMBL" id="MDC8831168.1"/>
    </source>
</evidence>
<name>A0ABT5L2A0_9ALTE</name>
<dbReference type="Proteomes" id="UP001218788">
    <property type="component" value="Unassembled WGS sequence"/>
</dbReference>
<dbReference type="Pfam" id="PF09842">
    <property type="entry name" value="DUF2069"/>
    <property type="match status" value="1"/>
</dbReference>
<evidence type="ECO:0000313" key="3">
    <source>
        <dbReference type="Proteomes" id="UP001218788"/>
    </source>
</evidence>
<comment type="caution">
    <text evidence="2">The sequence shown here is derived from an EMBL/GenBank/DDBJ whole genome shotgun (WGS) entry which is preliminary data.</text>
</comment>
<feature type="transmembrane region" description="Helical" evidence="1">
    <location>
        <begin position="10"/>
        <end position="29"/>
    </location>
</feature>
<feature type="transmembrane region" description="Helical" evidence="1">
    <location>
        <begin position="35"/>
        <end position="53"/>
    </location>
</feature>
<keyword evidence="1" id="KW-1133">Transmembrane helix</keyword>
<sequence length="139" mass="16037">MASKTRQFRYLALVCHLGLLVWISAWQLLFTTGQSYSLVFIFLMYVLPLLLPLPGVIKAKPYTHAWANFIALYYLLHGLTVFYAEPDARWFASIEILLVIGMFTGCSVFARLRGRELGLGLKKLKEEMKEECEHFTKRS</sequence>
<keyword evidence="3" id="KW-1185">Reference proteome</keyword>
<dbReference type="EMBL" id="JAQQXP010000001">
    <property type="protein sequence ID" value="MDC8831168.1"/>
    <property type="molecule type" value="Genomic_DNA"/>
</dbReference>
<dbReference type="InterPro" id="IPR018643">
    <property type="entry name" value="DUF2069_membrane"/>
</dbReference>
<gene>
    <name evidence="2" type="ORF">OIK42_10390</name>
</gene>
<organism evidence="2 3">
    <name type="scientific">Alteromonas gilva</name>
    <dbReference type="NCBI Taxonomy" id="2987522"/>
    <lineage>
        <taxon>Bacteria</taxon>
        <taxon>Pseudomonadati</taxon>
        <taxon>Pseudomonadota</taxon>
        <taxon>Gammaproteobacteria</taxon>
        <taxon>Alteromonadales</taxon>
        <taxon>Alteromonadaceae</taxon>
        <taxon>Alteromonas/Salinimonas group</taxon>
        <taxon>Alteromonas</taxon>
    </lineage>
</organism>
<proteinExistence type="predicted"/>